<reference evidence="2 3" key="1">
    <citation type="journal article" date="2017" name="Mol. Ecol.">
        <title>Comparative and population genomic landscape of Phellinus noxius: A hypervariable fungus causing root rot in trees.</title>
        <authorList>
            <person name="Chung C.L."/>
            <person name="Lee T.J."/>
            <person name="Akiba M."/>
            <person name="Lee H.H."/>
            <person name="Kuo T.H."/>
            <person name="Liu D."/>
            <person name="Ke H.M."/>
            <person name="Yokoi T."/>
            <person name="Roa M.B."/>
            <person name="Lu M.J."/>
            <person name="Chang Y.Y."/>
            <person name="Ann P.J."/>
            <person name="Tsai J.N."/>
            <person name="Chen C.Y."/>
            <person name="Tzean S.S."/>
            <person name="Ota Y."/>
            <person name="Hattori T."/>
            <person name="Sahashi N."/>
            <person name="Liou R.F."/>
            <person name="Kikuchi T."/>
            <person name="Tsai I.J."/>
        </authorList>
    </citation>
    <scope>NUCLEOTIDE SEQUENCE [LARGE SCALE GENOMIC DNA]</scope>
    <source>
        <strain evidence="2 3">FFPRI411160</strain>
    </source>
</reference>
<evidence type="ECO:0000313" key="3">
    <source>
        <dbReference type="Proteomes" id="UP000217199"/>
    </source>
</evidence>
<feature type="compositionally biased region" description="Polar residues" evidence="1">
    <location>
        <begin position="1"/>
        <end position="22"/>
    </location>
</feature>
<feature type="region of interest" description="Disordered" evidence="1">
    <location>
        <begin position="110"/>
        <end position="137"/>
    </location>
</feature>
<evidence type="ECO:0000313" key="2">
    <source>
        <dbReference type="EMBL" id="PAV23566.1"/>
    </source>
</evidence>
<dbReference type="InParanoid" id="A0A286UVE5"/>
<evidence type="ECO:0000256" key="1">
    <source>
        <dbReference type="SAM" id="MobiDB-lite"/>
    </source>
</evidence>
<name>A0A286UVE5_9AGAM</name>
<organism evidence="2 3">
    <name type="scientific">Pyrrhoderma noxium</name>
    <dbReference type="NCBI Taxonomy" id="2282107"/>
    <lineage>
        <taxon>Eukaryota</taxon>
        <taxon>Fungi</taxon>
        <taxon>Dikarya</taxon>
        <taxon>Basidiomycota</taxon>
        <taxon>Agaricomycotina</taxon>
        <taxon>Agaricomycetes</taxon>
        <taxon>Hymenochaetales</taxon>
        <taxon>Hymenochaetaceae</taxon>
        <taxon>Pyrrhoderma</taxon>
    </lineage>
</organism>
<comment type="caution">
    <text evidence="2">The sequence shown here is derived from an EMBL/GenBank/DDBJ whole genome shotgun (WGS) entry which is preliminary data.</text>
</comment>
<feature type="region of interest" description="Disordered" evidence="1">
    <location>
        <begin position="1"/>
        <end position="32"/>
    </location>
</feature>
<keyword evidence="3" id="KW-1185">Reference proteome</keyword>
<feature type="region of interest" description="Disordered" evidence="1">
    <location>
        <begin position="172"/>
        <end position="198"/>
    </location>
</feature>
<sequence length="403" mass="43413">MDIIDNSLSNIPLTFSQDNSEQPVPGSSPACPIVIPPPVSSLPVSNWEQAQSSNYLSLPSEESFAWPSLWFEVPSLSPQLVPSSGSAPPDTTNSMYPLPLDSLPDLIHSKTPDTDASPLSLHETCTTPSPSPSHMSSPNVVSICDVPLVAPRPLPFTPPLFLQFDSLPEQDEDLSFPPYTRSRRIPTDSSEKQKPKRSAAALLTNTGANSGADATMTDVGTLGPCYDAIKNESQYQYRDASVPKRRKISAANSGDLLLAAPGGIENIRPCIQVLPSMNTNTTCNTNGAFSTHQGRGQVRSRSRTHMSMCMRNVRKTTHSGSLNGKLINEHVDPYQLHMSEISRNQYWDNMGVLPLGGGRLNVWHDNHGANMTSGCDAMSVRNGWNEVIGAGVVGVGPASVGWV</sequence>
<proteinExistence type="predicted"/>
<protein>
    <submittedName>
        <fullName evidence="2">Uncharacterized protein</fullName>
    </submittedName>
</protein>
<dbReference type="Proteomes" id="UP000217199">
    <property type="component" value="Unassembled WGS sequence"/>
</dbReference>
<dbReference type="EMBL" id="NBII01000001">
    <property type="protein sequence ID" value="PAV23566.1"/>
    <property type="molecule type" value="Genomic_DNA"/>
</dbReference>
<dbReference type="OrthoDB" id="3268298at2759"/>
<dbReference type="AlphaFoldDB" id="A0A286UVE5"/>
<gene>
    <name evidence="2" type="ORF">PNOK_0063400</name>
</gene>
<accession>A0A286UVE5</accession>